<protein>
    <submittedName>
        <fullName evidence="1">Uncharacterized protein</fullName>
    </submittedName>
</protein>
<accession>A0A0L0UKJ1</accession>
<proteinExistence type="predicted"/>
<dbReference type="Proteomes" id="UP000054564">
    <property type="component" value="Unassembled WGS sequence"/>
</dbReference>
<organism evidence="1 2">
    <name type="scientific">Puccinia striiformis f. sp. tritici PST-78</name>
    <dbReference type="NCBI Taxonomy" id="1165861"/>
    <lineage>
        <taxon>Eukaryota</taxon>
        <taxon>Fungi</taxon>
        <taxon>Dikarya</taxon>
        <taxon>Basidiomycota</taxon>
        <taxon>Pucciniomycotina</taxon>
        <taxon>Pucciniomycetes</taxon>
        <taxon>Pucciniales</taxon>
        <taxon>Pucciniaceae</taxon>
        <taxon>Puccinia</taxon>
    </lineage>
</organism>
<comment type="caution">
    <text evidence="1">The sequence shown here is derived from an EMBL/GenBank/DDBJ whole genome shotgun (WGS) entry which is preliminary data.</text>
</comment>
<evidence type="ECO:0000313" key="1">
    <source>
        <dbReference type="EMBL" id="KNE87602.1"/>
    </source>
</evidence>
<dbReference type="AlphaFoldDB" id="A0A0L0UKJ1"/>
<feature type="non-terminal residue" evidence="1">
    <location>
        <position position="166"/>
    </location>
</feature>
<dbReference type="EMBL" id="AJIL01004771">
    <property type="protein sequence ID" value="KNE87602.1"/>
    <property type="molecule type" value="Genomic_DNA"/>
</dbReference>
<gene>
    <name evidence="1" type="ORF">PSTG_19012</name>
</gene>
<name>A0A0L0UKJ1_9BASI</name>
<sequence length="166" mass="17789">DEFDDTKSSAAKSVQEWIADQQQQNIQSVPITSATQFSLPANSDANNQTAASAINNPSFTTANSTQLHTALPQNPPISTAYTDLSKTINLSHINTNAAFVSANASLPHAQQVTAPSFLHAPCSSFNGNLLPQQINARQTVPKDLPIFTGKPEEWPLFSSTFDCSTS</sequence>
<keyword evidence="2" id="KW-1185">Reference proteome</keyword>
<feature type="non-terminal residue" evidence="1">
    <location>
        <position position="1"/>
    </location>
</feature>
<evidence type="ECO:0000313" key="2">
    <source>
        <dbReference type="Proteomes" id="UP000054564"/>
    </source>
</evidence>
<reference evidence="2" key="1">
    <citation type="submission" date="2014-03" db="EMBL/GenBank/DDBJ databases">
        <title>The Genome Sequence of Puccinia striiformis f. sp. tritici PST-78.</title>
        <authorList>
            <consortium name="The Broad Institute Genome Sequencing Platform"/>
            <person name="Cuomo C."/>
            <person name="Hulbert S."/>
            <person name="Chen X."/>
            <person name="Walker B."/>
            <person name="Young S.K."/>
            <person name="Zeng Q."/>
            <person name="Gargeya S."/>
            <person name="Fitzgerald M."/>
            <person name="Haas B."/>
            <person name="Abouelleil A."/>
            <person name="Alvarado L."/>
            <person name="Arachchi H.M."/>
            <person name="Berlin A.M."/>
            <person name="Chapman S.B."/>
            <person name="Goldberg J."/>
            <person name="Griggs A."/>
            <person name="Gujja S."/>
            <person name="Hansen M."/>
            <person name="Howarth C."/>
            <person name="Imamovic A."/>
            <person name="Larimer J."/>
            <person name="McCowan C."/>
            <person name="Montmayeur A."/>
            <person name="Murphy C."/>
            <person name="Neiman D."/>
            <person name="Pearson M."/>
            <person name="Priest M."/>
            <person name="Roberts A."/>
            <person name="Saif S."/>
            <person name="Shea T."/>
            <person name="Sisk P."/>
            <person name="Sykes S."/>
            <person name="Wortman J."/>
            <person name="Nusbaum C."/>
            <person name="Birren B."/>
        </authorList>
    </citation>
    <scope>NUCLEOTIDE SEQUENCE [LARGE SCALE GENOMIC DNA]</scope>
    <source>
        <strain evidence="2">race PST-78</strain>
    </source>
</reference>